<evidence type="ECO:0000313" key="2">
    <source>
        <dbReference type="EMBL" id="MDR6941634.1"/>
    </source>
</evidence>
<feature type="chain" id="PRO_5046745866" evidence="1">
    <location>
        <begin position="20"/>
        <end position="383"/>
    </location>
</feature>
<name>A0ABU1T8C4_9SPHI</name>
<sequence length="383" mass="43488">MKLFSAVFFLLFFWSATFAQKVRNTNSSSSWHKIIQILNKPISEDDQMIEPDSLGSAALEYEELSTEAIEKLKHRNNKQSSNIITYNGNDGLRLAYYSARFDKWLSVLLPFSTGPSEINWVNLDKKAQPELVIKGEVLKYGTGGGTTDYVMLILNVEDKPIQLLKITYGWGEESFGDKEHNGVGSYNHDIIRRAAITENGLFLSSDPNSKTGDYDIPNGRYVLVDGKIISANEVDFVKDNEKVLLQFNTQAGKRLVLAIDSNNKYLVYRYGSQNHVELQYPRDLDNSFSLFKYAYKSKNAGVINSNFGYSQLHFSNIEFTYNIYNQYDRMGSITRIGLIVTNNKTHKKTLIQGNLKSLKGQLSDLTNIPAIKLQNEDILDVYD</sequence>
<feature type="signal peptide" evidence="1">
    <location>
        <begin position="1"/>
        <end position="19"/>
    </location>
</feature>
<keyword evidence="1" id="KW-0732">Signal</keyword>
<proteinExistence type="predicted"/>
<dbReference type="EMBL" id="JAVDUU010000002">
    <property type="protein sequence ID" value="MDR6941634.1"/>
    <property type="molecule type" value="Genomic_DNA"/>
</dbReference>
<gene>
    <name evidence="2" type="ORF">J2W55_001476</name>
</gene>
<keyword evidence="3" id="KW-1185">Reference proteome</keyword>
<accession>A0ABU1T8C4</accession>
<organism evidence="2 3">
    <name type="scientific">Mucilaginibacter pocheonensis</name>
    <dbReference type="NCBI Taxonomy" id="398050"/>
    <lineage>
        <taxon>Bacteria</taxon>
        <taxon>Pseudomonadati</taxon>
        <taxon>Bacteroidota</taxon>
        <taxon>Sphingobacteriia</taxon>
        <taxon>Sphingobacteriales</taxon>
        <taxon>Sphingobacteriaceae</taxon>
        <taxon>Mucilaginibacter</taxon>
    </lineage>
</organism>
<dbReference type="RefSeq" id="WP_310093619.1">
    <property type="nucleotide sequence ID" value="NZ_JAVDUU010000002.1"/>
</dbReference>
<evidence type="ECO:0000313" key="3">
    <source>
        <dbReference type="Proteomes" id="UP001247620"/>
    </source>
</evidence>
<evidence type="ECO:0000256" key="1">
    <source>
        <dbReference type="SAM" id="SignalP"/>
    </source>
</evidence>
<reference evidence="2 3" key="1">
    <citation type="submission" date="2023-07" db="EMBL/GenBank/DDBJ databases">
        <title>Sorghum-associated microbial communities from plants grown in Nebraska, USA.</title>
        <authorList>
            <person name="Schachtman D."/>
        </authorList>
    </citation>
    <scope>NUCLEOTIDE SEQUENCE [LARGE SCALE GENOMIC DNA]</scope>
    <source>
        <strain evidence="2 3">3262</strain>
    </source>
</reference>
<dbReference type="Proteomes" id="UP001247620">
    <property type="component" value="Unassembled WGS sequence"/>
</dbReference>
<protein>
    <submittedName>
        <fullName evidence="2">Uncharacterized protein</fullName>
    </submittedName>
</protein>
<comment type="caution">
    <text evidence="2">The sequence shown here is derived from an EMBL/GenBank/DDBJ whole genome shotgun (WGS) entry which is preliminary data.</text>
</comment>